<gene>
    <name evidence="1" type="ORF">F8S09_10405</name>
</gene>
<name>A0A7X1NWS0_9DEIO</name>
<organism evidence="1 2">
    <name type="scientific">Deinococcus terrestris</name>
    <dbReference type="NCBI Taxonomy" id="2651870"/>
    <lineage>
        <taxon>Bacteria</taxon>
        <taxon>Thermotogati</taxon>
        <taxon>Deinococcota</taxon>
        <taxon>Deinococci</taxon>
        <taxon>Deinococcales</taxon>
        <taxon>Deinococcaceae</taxon>
        <taxon>Deinococcus</taxon>
    </lineage>
</organism>
<protein>
    <submittedName>
        <fullName evidence="1">Uncharacterized protein</fullName>
    </submittedName>
</protein>
<evidence type="ECO:0000313" key="2">
    <source>
        <dbReference type="Proteomes" id="UP000484842"/>
    </source>
</evidence>
<evidence type="ECO:0000313" key="1">
    <source>
        <dbReference type="EMBL" id="MPY67098.1"/>
    </source>
</evidence>
<dbReference type="EMBL" id="WBSL01000004">
    <property type="protein sequence ID" value="MPY67098.1"/>
    <property type="molecule type" value="Genomic_DNA"/>
</dbReference>
<proteinExistence type="predicted"/>
<sequence>MSQLTMEELASYFFYAQGNEGPYTLHDFVRLIAELGLGRANEVREDVVQQIAGGRRLPVIRAELVA</sequence>
<keyword evidence="2" id="KW-1185">Reference proteome</keyword>
<dbReference type="RefSeq" id="WP_152871418.1">
    <property type="nucleotide sequence ID" value="NZ_WBSL01000004.1"/>
</dbReference>
<dbReference type="Proteomes" id="UP000484842">
    <property type="component" value="Unassembled WGS sequence"/>
</dbReference>
<reference evidence="1 2" key="1">
    <citation type="submission" date="2019-10" db="EMBL/GenBank/DDBJ databases">
        <title>Deinococcus sp. isolated from soil.</title>
        <authorList>
            <person name="Li Y."/>
            <person name="Wang J."/>
        </authorList>
    </citation>
    <scope>NUCLEOTIDE SEQUENCE [LARGE SCALE GENOMIC DNA]</scope>
    <source>
        <strain evidence="1 2">SDU3-2</strain>
    </source>
</reference>
<dbReference type="AlphaFoldDB" id="A0A7X1NWS0"/>
<comment type="caution">
    <text evidence="1">The sequence shown here is derived from an EMBL/GenBank/DDBJ whole genome shotgun (WGS) entry which is preliminary data.</text>
</comment>
<accession>A0A7X1NWS0</accession>